<dbReference type="GO" id="GO:0000139">
    <property type="term" value="C:Golgi membrane"/>
    <property type="evidence" value="ECO:0007669"/>
    <property type="project" value="TreeGrafter"/>
</dbReference>
<dbReference type="FunFam" id="1.20.1270.50:FF:000001">
    <property type="entry name" value="Alpha-mannosidase"/>
    <property type="match status" value="1"/>
</dbReference>
<protein>
    <recommendedName>
        <fullName evidence="9">mannosyl-oligosaccharide 1,3-1,6-alpha-mannosidase</fullName>
        <ecNumber evidence="9">3.2.1.114</ecNumber>
    </recommendedName>
    <alternativeName>
        <fullName evidence="10">Mannosyl-oligosaccharide 1,3-1,6-alpha-mannosidase</fullName>
    </alternativeName>
</protein>
<dbReference type="Pfam" id="PF09261">
    <property type="entry name" value="Alpha-mann_mid"/>
    <property type="match status" value="1"/>
</dbReference>
<dbReference type="InterPro" id="IPR011330">
    <property type="entry name" value="Glyco_hydro/deAcase_b/a-brl"/>
</dbReference>
<dbReference type="InterPro" id="IPR028995">
    <property type="entry name" value="Glyco_hydro_57/38_cen_sf"/>
</dbReference>
<dbReference type="InterPro" id="IPR050843">
    <property type="entry name" value="Glycosyl_Hydrlase_38"/>
</dbReference>
<keyword evidence="6" id="KW-1015">Disulfide bond</keyword>
<sequence length="1171" mass="135951">MRLRLVRSLYIILLCTVFALYITMQYYSESREKNLLTLKNTLEDFREKPKGVLSMPWLADIPAGQQWSTDKPTPDSRGIHSQLPTNKLKATIDFGKSKHLNIETFQAPVCPKIDNDYSVNTTYQMNNIYNQLAFDDQPGGVWTQGFPIEYKMDQWKDQPLEVFIVPFSHHDPEKIKVQAEYTEVNKQAKRNRHKINYKHAPRSFQEDLGGRTSADELLLLNGHWEIVSGGWVMPDEAVTHYYPIIDQFIEGHHWLLEHFDYRPNVTWAIDPFGHCSTMPYIAKKLGFSQMIINRVHYEVKKYLASRKALEFMWHQPWDTAGSHSILAHMFPFFSYDVPHTCGPEPAVCCQFDFIRMERYSCPWKKSPVPIDDSNVAARADMLADQYRKKATLFNNSGLVLIPLGDDFRYQSTHEWNVQLDNYNKLIQHINSNPSYRMKIRFSTLSNYFHALNERVNKMNLTLSASFPSLSGDFFTYADRQHDYWTGYYNSYPYEKFLSRLLESELRTAEILYSFARQSVGRIQSVAQLIPLIANLYQNLTTVRRNLGLFQHHDAIPGTARPEVMLDYSERLLRAVDAARKVITISSAYLLLLPSMLKSDIEFSNRRRLPVSSQFKQTLIQLNDEYERKTDNSNDNILHGFYSLEDNLHHHQYSEPILIDFFENNGNADVENTRRIYIFNPSTRNHSKIITLHVKSRLMNFTAKQIISNSMEILDHQLNIQLEHSSTNVPNDFQHEQQHVSLLYLSPVKLYPLSFTCIELKLTSMPTSSSMLQVNPQLIPVINDAEILVHNRPQLFIENDYIQLEFDSKTGYLQKMLNKLTGQSVEMKINFMQYKSSEGDSHSGAYLFIPNGVAEFIEIENIANIKVSRPTDIDIFMTIQTNLLNKDRVFYTDSNCFQFIQRQYYDKIPLQGNVYPVACGAYIEQEMNDSDDRSHTKQYQRLNLFTSHPTGVVSPKVGQINVWIDRRSSRDDSRGVQSNLHGEWIVKSQLHLFTEIISVDKTQKIAIPSLSIFSQQILNDLLRPIHRFYVNQPDLNNLLVTEYSLIPKSGLPCDYELVTMKTFHNIKIPIKFHAAPNTQVGVILRRHAPVCYARNLPKIDFYSECFNNNVGQNELNIHELFGSIQLKYAIQTNLTMIPSLVSSMIDDNNRYQSSKINRIHVKSMEIEAYYLV</sequence>
<dbReference type="GO" id="GO:0004572">
    <property type="term" value="F:mannosyl-oligosaccharide 1,3-1,6-alpha-mannosidase activity"/>
    <property type="evidence" value="ECO:0007669"/>
    <property type="project" value="UniProtKB-EC"/>
</dbReference>
<dbReference type="InterPro" id="IPR000602">
    <property type="entry name" value="Glyco_hydro_38_N"/>
</dbReference>
<dbReference type="EMBL" id="KL250530">
    <property type="protein sequence ID" value="KGB33071.1"/>
    <property type="molecule type" value="Genomic_DNA"/>
</dbReference>
<dbReference type="SUPFAM" id="SSF88713">
    <property type="entry name" value="Glycoside hydrolase/deacetylase"/>
    <property type="match status" value="1"/>
</dbReference>
<evidence type="ECO:0000256" key="1">
    <source>
        <dbReference type="ARBA" id="ARBA00001947"/>
    </source>
</evidence>
<dbReference type="SMART" id="SM00872">
    <property type="entry name" value="Alpha-mann_mid"/>
    <property type="match status" value="1"/>
</dbReference>
<comment type="catalytic activity">
    <reaction evidence="11">
        <text>N(4)-{beta-D-GlcNAc-(1-&gt;2)-alpha-D-Man-(1-&gt;3)-[alpha-D-Man-(1-&gt;3)-[alpha-D-Man-(1-&gt;6)]-alpha-D-Man-(1-&gt;6)]-beta-D-Man-(1-&gt;4)-beta-D-GlcNAc-(1-&gt;4)-beta-D-GlcNAc}-L-asparaginyl-[protein] + 2 H2O = 2 alpha-D-mannopyranose + an N(4)-{beta-D-GlcNAc-(1-&gt;2)-alpha-D-Man-(1-&gt;3)-[alpha-D-Man-(1-&gt;6)]-beta-D-Man-(1-&gt;4)-beta-D-GlcNAc-(1-&gt;4)-beta-D-GlcNAc}-L-asparaginyl-[protein]</text>
        <dbReference type="Rhea" id="RHEA:56052"/>
        <dbReference type="Rhea" id="RHEA-COMP:14368"/>
        <dbReference type="Rhea" id="RHEA-COMP:14369"/>
        <dbReference type="ChEBI" id="CHEBI:15377"/>
        <dbReference type="ChEBI" id="CHEBI:28729"/>
        <dbReference type="ChEBI" id="CHEBI:60615"/>
        <dbReference type="ChEBI" id="CHEBI:60625"/>
        <dbReference type="EC" id="3.2.1.114"/>
    </reaction>
</comment>
<evidence type="ECO:0000256" key="5">
    <source>
        <dbReference type="ARBA" id="ARBA00022833"/>
    </source>
</evidence>
<dbReference type="GO" id="GO:0006491">
    <property type="term" value="P:N-glycan processing"/>
    <property type="evidence" value="ECO:0007669"/>
    <property type="project" value="TreeGrafter"/>
</dbReference>
<keyword evidence="3" id="KW-0479">Metal-binding</keyword>
<keyword evidence="5" id="KW-0862">Zinc</keyword>
<organism evidence="14">
    <name type="scientific">Schistosoma haematobium</name>
    <name type="common">Blood fluke</name>
    <dbReference type="NCBI Taxonomy" id="6185"/>
    <lineage>
        <taxon>Eukaryota</taxon>
        <taxon>Metazoa</taxon>
        <taxon>Spiralia</taxon>
        <taxon>Lophotrochozoa</taxon>
        <taxon>Platyhelminthes</taxon>
        <taxon>Trematoda</taxon>
        <taxon>Digenea</taxon>
        <taxon>Strigeidida</taxon>
        <taxon>Schistosomatoidea</taxon>
        <taxon>Schistosomatidae</taxon>
        <taxon>Schistosoma</taxon>
    </lineage>
</organism>
<dbReference type="InterPro" id="IPR037094">
    <property type="entry name" value="Glyco_hydro_38_cen_sf"/>
</dbReference>
<dbReference type="SUPFAM" id="SSF88688">
    <property type="entry name" value="Families 57/38 glycoside transferase middle domain"/>
    <property type="match status" value="1"/>
</dbReference>
<evidence type="ECO:0000256" key="2">
    <source>
        <dbReference type="ARBA" id="ARBA00009792"/>
    </source>
</evidence>
<dbReference type="InterPro" id="IPR015341">
    <property type="entry name" value="Glyco_hydro_38_cen"/>
</dbReference>
<feature type="transmembrane region" description="Helical" evidence="12">
    <location>
        <begin position="9"/>
        <end position="27"/>
    </location>
</feature>
<evidence type="ECO:0000256" key="3">
    <source>
        <dbReference type="ARBA" id="ARBA00022723"/>
    </source>
</evidence>
<dbReference type="Pfam" id="PF01074">
    <property type="entry name" value="Glyco_hydro_38N"/>
    <property type="match status" value="1"/>
</dbReference>
<evidence type="ECO:0000256" key="12">
    <source>
        <dbReference type="SAM" id="Phobius"/>
    </source>
</evidence>
<dbReference type="GO" id="GO:0030246">
    <property type="term" value="F:carbohydrate binding"/>
    <property type="evidence" value="ECO:0007669"/>
    <property type="project" value="InterPro"/>
</dbReference>
<dbReference type="InterPro" id="IPR027291">
    <property type="entry name" value="Glyco_hydro_38_N_sf"/>
</dbReference>
<dbReference type="InterPro" id="IPR011682">
    <property type="entry name" value="Glyco_hydro_38_C"/>
</dbReference>
<evidence type="ECO:0000259" key="13">
    <source>
        <dbReference type="SMART" id="SM00872"/>
    </source>
</evidence>
<evidence type="ECO:0000256" key="6">
    <source>
        <dbReference type="ARBA" id="ARBA00023157"/>
    </source>
</evidence>
<dbReference type="Pfam" id="PF07748">
    <property type="entry name" value="Glyco_hydro_38C"/>
    <property type="match status" value="1"/>
</dbReference>
<accession>A0A095AGN9</accession>
<evidence type="ECO:0000256" key="8">
    <source>
        <dbReference type="ARBA" id="ARBA00059516"/>
    </source>
</evidence>
<evidence type="ECO:0000256" key="11">
    <source>
        <dbReference type="ARBA" id="ARBA00093232"/>
    </source>
</evidence>
<comment type="similarity">
    <text evidence="2">Belongs to the glycosyl hydrolase 38 family.</text>
</comment>
<dbReference type="STRING" id="6185.A0A095AGN9"/>
<comment type="function">
    <text evidence="8">Catalyzes the first committed step in the biosynthesis of complex N-glycans. It controls conversion of high mannose to complex N-glycans; the final hydrolytic step in the N-glycan maturation pathway.</text>
</comment>
<dbReference type="InterPro" id="IPR011013">
    <property type="entry name" value="Gal_mutarotase_sf_dom"/>
</dbReference>
<evidence type="ECO:0000256" key="4">
    <source>
        <dbReference type="ARBA" id="ARBA00022801"/>
    </source>
</evidence>
<dbReference type="SUPFAM" id="SSF74650">
    <property type="entry name" value="Galactose mutarotase-like"/>
    <property type="match status" value="1"/>
</dbReference>
<dbReference type="Gene3D" id="1.20.1270.50">
    <property type="entry name" value="Glycoside hydrolase family 38, central domain"/>
    <property type="match status" value="1"/>
</dbReference>
<dbReference type="PANTHER" id="PTHR11607:SF3">
    <property type="entry name" value="LYSOSOMAL ALPHA-MANNOSIDASE"/>
    <property type="match status" value="1"/>
</dbReference>
<evidence type="ECO:0000256" key="10">
    <source>
        <dbReference type="ARBA" id="ARBA00083602"/>
    </source>
</evidence>
<keyword evidence="4" id="KW-0378">Hydrolase</keyword>
<gene>
    <name evidence="14" type="ORF">MS3_01222</name>
</gene>
<keyword evidence="12" id="KW-1133">Transmembrane helix</keyword>
<evidence type="ECO:0000256" key="7">
    <source>
        <dbReference type="ARBA" id="ARBA00023295"/>
    </source>
</evidence>
<comment type="cofactor">
    <cofactor evidence="1">
        <name>Zn(2+)</name>
        <dbReference type="ChEBI" id="CHEBI:29105"/>
    </cofactor>
</comment>
<dbReference type="GO" id="GO:0006013">
    <property type="term" value="P:mannose metabolic process"/>
    <property type="evidence" value="ECO:0007669"/>
    <property type="project" value="InterPro"/>
</dbReference>
<dbReference type="FunFam" id="3.20.110.10:FF:000016">
    <property type="entry name" value="Alpha-mannosidase"/>
    <property type="match status" value="1"/>
</dbReference>
<dbReference type="EC" id="3.2.1.114" evidence="9"/>
<name>A0A095AGN9_SCHHA</name>
<reference evidence="14" key="1">
    <citation type="journal article" date="2012" name="Nat. Genet.">
        <title>Whole-genome sequence of Schistosoma haematobium.</title>
        <authorList>
            <person name="Young N.D."/>
            <person name="Jex A.R."/>
            <person name="Li B."/>
            <person name="Liu S."/>
            <person name="Yang L."/>
            <person name="Xiong Z."/>
            <person name="Li Y."/>
            <person name="Cantacessi C."/>
            <person name="Hall R.S."/>
            <person name="Xu X."/>
            <person name="Chen F."/>
            <person name="Wu X."/>
            <person name="Zerlotini A."/>
            <person name="Oliveira G."/>
            <person name="Hofmann A."/>
            <person name="Zhang G."/>
            <person name="Fang X."/>
            <person name="Kang Y."/>
            <person name="Campbell B.E."/>
            <person name="Loukas A."/>
            <person name="Ranganathan S."/>
            <person name="Rollinson D."/>
            <person name="Rinaldi G."/>
            <person name="Brindley P.J."/>
            <person name="Yang H."/>
            <person name="Wang J."/>
            <person name="Wang J."/>
            <person name="Gasser R.B."/>
        </authorList>
    </citation>
    <scope>NUCLEOTIDE SEQUENCE [LARGE SCALE GENOMIC DNA]</scope>
</reference>
<dbReference type="GO" id="GO:0046872">
    <property type="term" value="F:metal ion binding"/>
    <property type="evidence" value="ECO:0007669"/>
    <property type="project" value="UniProtKB-KW"/>
</dbReference>
<keyword evidence="7" id="KW-0326">Glycosidase</keyword>
<dbReference type="Gene3D" id="3.20.110.10">
    <property type="entry name" value="Glycoside hydrolase 38, N terminal domain"/>
    <property type="match status" value="1"/>
</dbReference>
<feature type="domain" description="Glycoside hydrolase family 38 central" evidence="13">
    <location>
        <begin position="482"/>
        <end position="571"/>
    </location>
</feature>
<proteinExistence type="inferred from homology"/>
<dbReference type="PANTHER" id="PTHR11607">
    <property type="entry name" value="ALPHA-MANNOSIDASE"/>
    <property type="match status" value="1"/>
</dbReference>
<evidence type="ECO:0000256" key="9">
    <source>
        <dbReference type="ARBA" id="ARBA00066412"/>
    </source>
</evidence>
<keyword evidence="12" id="KW-0812">Transmembrane</keyword>
<keyword evidence="12" id="KW-0472">Membrane</keyword>
<evidence type="ECO:0000313" key="14">
    <source>
        <dbReference type="EMBL" id="KGB33071.1"/>
    </source>
</evidence>
<dbReference type="Gene3D" id="2.70.98.30">
    <property type="entry name" value="Golgi alpha-mannosidase II, domain 4"/>
    <property type="match status" value="2"/>
</dbReference>
<dbReference type="AlphaFoldDB" id="A0A095AGN9"/>